<keyword evidence="5" id="KW-1185">Reference proteome</keyword>
<protein>
    <recommendedName>
        <fullName evidence="3">Chromo domain-containing protein</fullName>
    </recommendedName>
</protein>
<dbReference type="Gene3D" id="2.40.50.40">
    <property type="match status" value="1"/>
</dbReference>
<dbReference type="InterPro" id="IPR023780">
    <property type="entry name" value="Chromo_domain"/>
</dbReference>
<dbReference type="GO" id="GO:0005634">
    <property type="term" value="C:nucleus"/>
    <property type="evidence" value="ECO:0007669"/>
    <property type="project" value="UniProtKB-SubCell"/>
</dbReference>
<dbReference type="InterPro" id="IPR000953">
    <property type="entry name" value="Chromo/chromo_shadow_dom"/>
</dbReference>
<comment type="caution">
    <text evidence="4">The sequence shown here is derived from an EMBL/GenBank/DDBJ whole genome shotgun (WGS) entry which is preliminary data.</text>
</comment>
<comment type="subcellular location">
    <subcellularLocation>
        <location evidence="1">Nucleus</location>
    </subcellularLocation>
</comment>
<evidence type="ECO:0000256" key="1">
    <source>
        <dbReference type="ARBA" id="ARBA00004123"/>
    </source>
</evidence>
<sequence length="224" mass="26486">MAVGKRAERQDYTQLNLLSSIIMYPEGPRKRAGKSKFYDVERVIHRRKTRLDYEYLLKWVGWPYESCSWEQSENLTPYLLRSFNNPPKPSTMKLEAASCNCFCGIQKYLKGKSTNTIYIDMELDLWRYITYRKGMPSEHRGHTLFKKEDLIRFEGLPTHWWYYMNEHGEGMAVDFPLKIKAVLSWSCAHYYLNHGHAVKAARFPVEKICVNIAKRPCNVRNLME</sequence>
<dbReference type="SUPFAM" id="SSF54160">
    <property type="entry name" value="Chromo domain-like"/>
    <property type="match status" value="1"/>
</dbReference>
<feature type="domain" description="Chromo" evidence="3">
    <location>
        <begin position="38"/>
        <end position="75"/>
    </location>
</feature>
<dbReference type="SMART" id="SM00298">
    <property type="entry name" value="CHROMO"/>
    <property type="match status" value="1"/>
</dbReference>
<accession>A0A9X0A881</accession>
<proteinExistence type="predicted"/>
<dbReference type="InterPro" id="IPR016197">
    <property type="entry name" value="Chromo-like_dom_sf"/>
</dbReference>
<dbReference type="InterPro" id="IPR051219">
    <property type="entry name" value="Heterochromatin_chromo-domain"/>
</dbReference>
<dbReference type="OrthoDB" id="5959797at2759"/>
<organism evidence="4 5">
    <name type="scientific">Desmophyllum pertusum</name>
    <dbReference type="NCBI Taxonomy" id="174260"/>
    <lineage>
        <taxon>Eukaryota</taxon>
        <taxon>Metazoa</taxon>
        <taxon>Cnidaria</taxon>
        <taxon>Anthozoa</taxon>
        <taxon>Hexacorallia</taxon>
        <taxon>Scleractinia</taxon>
        <taxon>Caryophylliina</taxon>
        <taxon>Caryophylliidae</taxon>
        <taxon>Desmophyllum</taxon>
    </lineage>
</organism>
<dbReference type="Proteomes" id="UP001163046">
    <property type="component" value="Unassembled WGS sequence"/>
</dbReference>
<dbReference type="CDD" id="cd00024">
    <property type="entry name" value="CD_CSD"/>
    <property type="match status" value="1"/>
</dbReference>
<reference evidence="4" key="1">
    <citation type="submission" date="2023-01" db="EMBL/GenBank/DDBJ databases">
        <title>Genome assembly of the deep-sea coral Lophelia pertusa.</title>
        <authorList>
            <person name="Herrera S."/>
            <person name="Cordes E."/>
        </authorList>
    </citation>
    <scope>NUCLEOTIDE SEQUENCE</scope>
    <source>
        <strain evidence="4">USNM1676648</strain>
        <tissue evidence="4">Polyp</tissue>
    </source>
</reference>
<name>A0A9X0A881_9CNID</name>
<evidence type="ECO:0000259" key="3">
    <source>
        <dbReference type="PROSITE" id="PS50013"/>
    </source>
</evidence>
<evidence type="ECO:0000313" key="5">
    <source>
        <dbReference type="Proteomes" id="UP001163046"/>
    </source>
</evidence>
<evidence type="ECO:0000256" key="2">
    <source>
        <dbReference type="ARBA" id="ARBA00023242"/>
    </source>
</evidence>
<dbReference type="Pfam" id="PF00385">
    <property type="entry name" value="Chromo"/>
    <property type="match status" value="1"/>
</dbReference>
<gene>
    <name evidence="4" type="ORF">OS493_000624</name>
</gene>
<keyword evidence="2" id="KW-0539">Nucleus</keyword>
<dbReference type="AlphaFoldDB" id="A0A9X0A881"/>
<dbReference type="PANTHER" id="PTHR22812">
    <property type="entry name" value="CHROMOBOX PROTEIN"/>
    <property type="match status" value="1"/>
</dbReference>
<dbReference type="EMBL" id="MU825396">
    <property type="protein sequence ID" value="KAJ7394790.1"/>
    <property type="molecule type" value="Genomic_DNA"/>
</dbReference>
<dbReference type="PROSITE" id="PS50013">
    <property type="entry name" value="CHROMO_2"/>
    <property type="match status" value="1"/>
</dbReference>
<evidence type="ECO:0000313" key="4">
    <source>
        <dbReference type="EMBL" id="KAJ7394790.1"/>
    </source>
</evidence>